<evidence type="ECO:0000313" key="1">
    <source>
        <dbReference type="EMBL" id="QNP28859.1"/>
    </source>
</evidence>
<dbReference type="InterPro" id="IPR011990">
    <property type="entry name" value="TPR-like_helical_dom_sf"/>
</dbReference>
<protein>
    <recommendedName>
        <fullName evidence="3">Tetratricopeptide repeat protein</fullName>
    </recommendedName>
</protein>
<dbReference type="AlphaFoldDB" id="A0A7H0EYJ3"/>
<evidence type="ECO:0000313" key="2">
    <source>
        <dbReference type="Proteomes" id="UP000516013"/>
    </source>
</evidence>
<dbReference type="EMBL" id="CP060822">
    <property type="protein sequence ID" value="QNP28859.1"/>
    <property type="molecule type" value="Genomic_DNA"/>
</dbReference>
<dbReference type="RefSeq" id="WP_006278747.1">
    <property type="nucleotide sequence ID" value="NZ_CP060822.1"/>
</dbReference>
<dbReference type="SUPFAM" id="SSF48452">
    <property type="entry name" value="TPR-like"/>
    <property type="match status" value="1"/>
</dbReference>
<gene>
    <name evidence="1" type="ORF">IAR63_13395</name>
</gene>
<evidence type="ECO:0008006" key="3">
    <source>
        <dbReference type="Google" id="ProtNLM"/>
    </source>
</evidence>
<accession>A0A7H0EYJ3</accession>
<sequence>MNINCDQFSWFDASAEVKELLVLATKTWENPEESLKYMEQALAETKENNHMDVLVAAYRYFYYQNNYALAEKTANTIIARIRKTHQLPDNWEELRSVLLARKDESQIRIFLNAYTALGMISAKLGKLDQAKAIIKEIQNINDKEDFGANILWQILNPSLEEDG</sequence>
<proteinExistence type="predicted"/>
<reference evidence="1 2" key="1">
    <citation type="submission" date="2020-08" db="EMBL/GenBank/DDBJ databases">
        <title>Complete genome sequence of Raphidiopsis curvispora isolated from drinking water reservoir in South Korea.</title>
        <authorList>
            <person name="Jeong J."/>
        </authorList>
    </citation>
    <scope>NUCLEOTIDE SEQUENCE [LARGE SCALE GENOMIC DNA]</scope>
    <source>
        <strain evidence="1 2">GIHE-G1</strain>
    </source>
</reference>
<name>A0A7H0EYJ3_9CYAN</name>
<keyword evidence="2" id="KW-1185">Reference proteome</keyword>
<dbReference type="KEGG" id="ccur:IAR63_13395"/>
<dbReference type="Gene3D" id="1.25.40.10">
    <property type="entry name" value="Tetratricopeptide repeat domain"/>
    <property type="match status" value="1"/>
</dbReference>
<dbReference type="Proteomes" id="UP000516013">
    <property type="component" value="Chromosome"/>
</dbReference>
<organism evidence="1 2">
    <name type="scientific">Cylindrospermopsis curvispora GIHE-G1</name>
    <dbReference type="NCBI Taxonomy" id="2666332"/>
    <lineage>
        <taxon>Bacteria</taxon>
        <taxon>Bacillati</taxon>
        <taxon>Cyanobacteriota</taxon>
        <taxon>Cyanophyceae</taxon>
        <taxon>Nostocales</taxon>
        <taxon>Aphanizomenonaceae</taxon>
        <taxon>Cylindrospermopsis</taxon>
    </lineage>
</organism>